<evidence type="ECO:0000313" key="3">
    <source>
        <dbReference type="EMBL" id="CBK20623.2"/>
    </source>
</evidence>
<dbReference type="OrthoDB" id="417481at2759"/>
<dbReference type="SUPFAM" id="SSF54928">
    <property type="entry name" value="RNA-binding domain, RBD"/>
    <property type="match status" value="1"/>
</dbReference>
<evidence type="ECO:0000256" key="1">
    <source>
        <dbReference type="SAM" id="MobiDB-lite"/>
    </source>
</evidence>
<dbReference type="InParanoid" id="D8LYG8"/>
<protein>
    <recommendedName>
        <fullName evidence="2">Mei2-like C-terminal RNA recognition motif domain-containing protein</fullName>
    </recommendedName>
</protein>
<dbReference type="CDD" id="cd12277">
    <property type="entry name" value="RRM3_MEI2_EAR1_like"/>
    <property type="match status" value="1"/>
</dbReference>
<name>D8LYG8_BLAHO</name>
<dbReference type="Proteomes" id="UP000008312">
    <property type="component" value="Unassembled WGS sequence"/>
</dbReference>
<dbReference type="GeneID" id="24922279"/>
<feature type="domain" description="Mei2-like C-terminal RNA recognition motif" evidence="2">
    <location>
        <begin position="362"/>
        <end position="453"/>
    </location>
</feature>
<keyword evidence="4" id="KW-1185">Reference proteome</keyword>
<reference evidence="3" key="1">
    <citation type="submission" date="2010-02" db="EMBL/GenBank/DDBJ databases">
        <title>Sequencing and annotation of the Blastocystis hominis genome.</title>
        <authorList>
            <person name="Wincker P."/>
        </authorList>
    </citation>
    <scope>NUCLEOTIDE SEQUENCE</scope>
    <source>
        <strain evidence="3">Singapore isolate B</strain>
    </source>
</reference>
<dbReference type="AlphaFoldDB" id="D8LYG8"/>
<dbReference type="InterPro" id="IPR007201">
    <property type="entry name" value="Mei2-like_Rrm_C"/>
</dbReference>
<feature type="region of interest" description="Disordered" evidence="1">
    <location>
        <begin position="246"/>
        <end position="284"/>
    </location>
</feature>
<dbReference type="Pfam" id="PF04059">
    <property type="entry name" value="RRM_2"/>
    <property type="match status" value="1"/>
</dbReference>
<dbReference type="InterPro" id="IPR035979">
    <property type="entry name" value="RBD_domain_sf"/>
</dbReference>
<evidence type="ECO:0000259" key="2">
    <source>
        <dbReference type="Pfam" id="PF04059"/>
    </source>
</evidence>
<dbReference type="EMBL" id="FN668639">
    <property type="protein sequence ID" value="CBK20623.2"/>
    <property type="molecule type" value="Genomic_DNA"/>
</dbReference>
<accession>D8LYG8</accession>
<dbReference type="GO" id="GO:0003676">
    <property type="term" value="F:nucleic acid binding"/>
    <property type="evidence" value="ECO:0007669"/>
    <property type="project" value="InterPro"/>
</dbReference>
<dbReference type="RefSeq" id="XP_012894671.1">
    <property type="nucleotide sequence ID" value="XM_013039217.1"/>
</dbReference>
<evidence type="ECO:0000313" key="4">
    <source>
        <dbReference type="Proteomes" id="UP000008312"/>
    </source>
</evidence>
<feature type="region of interest" description="Disordered" evidence="1">
    <location>
        <begin position="314"/>
        <end position="336"/>
    </location>
</feature>
<organism evidence="3">
    <name type="scientific">Blastocystis hominis</name>
    <dbReference type="NCBI Taxonomy" id="12968"/>
    <lineage>
        <taxon>Eukaryota</taxon>
        <taxon>Sar</taxon>
        <taxon>Stramenopiles</taxon>
        <taxon>Bigyra</taxon>
        <taxon>Opalozoa</taxon>
        <taxon>Opalinata</taxon>
        <taxon>Blastocystidae</taxon>
        <taxon>Blastocystis</taxon>
    </lineage>
</organism>
<gene>
    <name evidence="3" type="ORF">GSBLH_T00006154001</name>
</gene>
<sequence length="496" mass="56904">MSFLYSAKEDDEISTTSSDLLHVFNNCPKLNFDPSFDEEKTALRGRAFGLHSNPLNESSSVLSTLTSDDYMLDPFVMERSHGPISSASSSSSCCSSYDIDHHLRSSSIDTYEDDGFFQDSMYSNRAYGCMNYHPSFDYDDEIVSPAYCDFYRRRNDSYLSCPDFRFLNQKNPYFRYPPPPPPPLPSTSTSTSQGISLFDTTSFGDSRSLYDVPYLSPYKNHDFDTGEMIRHQSFPLDNRSMVATNPDVSEQEKVKKCDVSPQQSPSEEIREPKQKMRLKKVPSASVIETKATPSSATYQPKQRRVCVKKVVQPVTSEKPGNPDDIDPTINPRVFSGKKPKKNMDYSRFIIDLEKVKSGEDTRLTLMLKNIPNGFSQSFMLKILNSFVENEYDFFYMPVDFKTNCNLGFGYVSMINTHSVVKLYNALNRKKWPDTPSTKVCEVVYARMQGRTDMQKLCKDWAIMQLPDQYRPVFFEKTTTRRNGKEKVIMRRCNLPL</sequence>
<proteinExistence type="predicted"/>